<protein>
    <submittedName>
        <fullName evidence="6">PA0069 family radical SAM protein</fullName>
    </submittedName>
</protein>
<gene>
    <name evidence="6" type="ORF">LOC68_07940</name>
</gene>
<dbReference type="RefSeq" id="WP_230217486.1">
    <property type="nucleotide sequence ID" value="NZ_JAJKFT010000004.1"/>
</dbReference>
<evidence type="ECO:0000313" key="7">
    <source>
        <dbReference type="Proteomes" id="UP001139103"/>
    </source>
</evidence>
<dbReference type="Pfam" id="PF04055">
    <property type="entry name" value="Radical_SAM"/>
    <property type="match status" value="1"/>
</dbReference>
<evidence type="ECO:0000313" key="6">
    <source>
        <dbReference type="EMBL" id="MCC9628322.1"/>
    </source>
</evidence>
<dbReference type="SMART" id="SM00729">
    <property type="entry name" value="Elp3"/>
    <property type="match status" value="1"/>
</dbReference>
<dbReference type="SFLD" id="SFLDG01084">
    <property type="entry name" value="Uncharacterised_Radical_SAM_Su"/>
    <property type="match status" value="1"/>
</dbReference>
<dbReference type="GO" id="GO:0046872">
    <property type="term" value="F:metal ion binding"/>
    <property type="evidence" value="ECO:0007669"/>
    <property type="project" value="UniProtKB-KW"/>
</dbReference>
<dbReference type="Gene3D" id="3.80.30.30">
    <property type="match status" value="1"/>
</dbReference>
<dbReference type="PANTHER" id="PTHR43432:SF3">
    <property type="entry name" value="SLR0285 PROTEIN"/>
    <property type="match status" value="1"/>
</dbReference>
<dbReference type="PROSITE" id="PS51918">
    <property type="entry name" value="RADICAL_SAM"/>
    <property type="match status" value="1"/>
</dbReference>
<dbReference type="InterPro" id="IPR006638">
    <property type="entry name" value="Elp3/MiaA/NifB-like_rSAM"/>
</dbReference>
<feature type="compositionally biased region" description="Basic and acidic residues" evidence="4">
    <location>
        <begin position="335"/>
        <end position="348"/>
    </location>
</feature>
<keyword evidence="3" id="KW-0411">Iron-sulfur</keyword>
<keyword evidence="2" id="KW-0408">Iron</keyword>
<feature type="domain" description="Radical SAM core" evidence="5">
    <location>
        <begin position="59"/>
        <end position="296"/>
    </location>
</feature>
<dbReference type="GO" id="GO:0003824">
    <property type="term" value="F:catalytic activity"/>
    <property type="evidence" value="ECO:0007669"/>
    <property type="project" value="InterPro"/>
</dbReference>
<dbReference type="NCBIfam" id="NF033668">
    <property type="entry name" value="rSAM_PA0069"/>
    <property type="match status" value="1"/>
</dbReference>
<comment type="caution">
    <text evidence="6">The sequence shown here is derived from an EMBL/GenBank/DDBJ whole genome shotgun (WGS) entry which is preliminary data.</text>
</comment>
<dbReference type="InterPro" id="IPR007197">
    <property type="entry name" value="rSAM"/>
</dbReference>
<proteinExistence type="predicted"/>
<feature type="region of interest" description="Disordered" evidence="4">
    <location>
        <begin position="335"/>
        <end position="354"/>
    </location>
</feature>
<name>A0A9X1ML61_9BACT</name>
<dbReference type="GO" id="GO:0051536">
    <property type="term" value="F:iron-sulfur cluster binding"/>
    <property type="evidence" value="ECO:0007669"/>
    <property type="project" value="UniProtKB-KW"/>
</dbReference>
<evidence type="ECO:0000259" key="5">
    <source>
        <dbReference type="PROSITE" id="PS51918"/>
    </source>
</evidence>
<dbReference type="CDD" id="cd01335">
    <property type="entry name" value="Radical_SAM"/>
    <property type="match status" value="1"/>
</dbReference>
<organism evidence="6 7">
    <name type="scientific">Blastopirellula sediminis</name>
    <dbReference type="NCBI Taxonomy" id="2894196"/>
    <lineage>
        <taxon>Bacteria</taxon>
        <taxon>Pseudomonadati</taxon>
        <taxon>Planctomycetota</taxon>
        <taxon>Planctomycetia</taxon>
        <taxon>Pirellulales</taxon>
        <taxon>Pirellulaceae</taxon>
        <taxon>Blastopirellula</taxon>
    </lineage>
</organism>
<dbReference type="AlphaFoldDB" id="A0A9X1ML61"/>
<dbReference type="EMBL" id="JAJKFT010000004">
    <property type="protein sequence ID" value="MCC9628322.1"/>
    <property type="molecule type" value="Genomic_DNA"/>
</dbReference>
<keyword evidence="7" id="KW-1185">Reference proteome</keyword>
<evidence type="ECO:0000256" key="4">
    <source>
        <dbReference type="SAM" id="MobiDB-lite"/>
    </source>
</evidence>
<evidence type="ECO:0000256" key="3">
    <source>
        <dbReference type="ARBA" id="ARBA00023014"/>
    </source>
</evidence>
<reference evidence="6" key="1">
    <citation type="submission" date="2021-11" db="EMBL/GenBank/DDBJ databases">
        <title>Genome sequence.</title>
        <authorList>
            <person name="Sun Q."/>
        </authorList>
    </citation>
    <scope>NUCLEOTIDE SEQUENCE</scope>
    <source>
        <strain evidence="6">JC732</strain>
    </source>
</reference>
<dbReference type="Proteomes" id="UP001139103">
    <property type="component" value="Unassembled WGS sequence"/>
</dbReference>
<dbReference type="PANTHER" id="PTHR43432">
    <property type="entry name" value="SLR0285 PROTEIN"/>
    <property type="match status" value="1"/>
</dbReference>
<evidence type="ECO:0000256" key="1">
    <source>
        <dbReference type="ARBA" id="ARBA00022723"/>
    </source>
</evidence>
<sequence length="354" mass="39952">MDVIGRGADFNPTNRFERLATVDDWEHLDEAEIDDAPRKVATELYDDQSQSIVTENNSPDLSFRFSLNPYRGCVHGCSYCYARPYHEFLGFSAGLDFETKIMVKRDAAALFRKFLAQPSWKCQLIVMSGVTDCYQPIERQFGVTRACLQVAAAANQPLGMITKNALVTRDLDILADMATRNLVQVNISVTSLDQTLTRKMEPRTSSPAARLRAIRELTDAGVPVHVMTAPIIPGLNDSEIPKILEAAAEAGASGASYTILRLPHGVQEIFLHWLEQQMPEAKERVESRLRAVRGGELNDSQFGTRMRGEGLIAQQIDQTFRVFRKRHQLDRSEFRFDTTQFRRPDPNGRQKSLF</sequence>
<accession>A0A9X1ML61</accession>
<dbReference type="InterPro" id="IPR040086">
    <property type="entry name" value="MJ0683-like"/>
</dbReference>
<dbReference type="SFLD" id="SFLDS00029">
    <property type="entry name" value="Radical_SAM"/>
    <property type="match status" value="1"/>
</dbReference>
<evidence type="ECO:0000256" key="2">
    <source>
        <dbReference type="ARBA" id="ARBA00023004"/>
    </source>
</evidence>
<dbReference type="InterPro" id="IPR058240">
    <property type="entry name" value="rSAM_sf"/>
</dbReference>
<keyword evidence="1" id="KW-0479">Metal-binding</keyword>
<dbReference type="SUPFAM" id="SSF102114">
    <property type="entry name" value="Radical SAM enzymes"/>
    <property type="match status" value="1"/>
</dbReference>